<dbReference type="AlphaFoldDB" id="A0A6L2LS24"/>
<dbReference type="EMBL" id="BKCJ010005053">
    <property type="protein sequence ID" value="GEU64621.1"/>
    <property type="molecule type" value="Genomic_DNA"/>
</dbReference>
<sequence>MGLVDQVGGVRYPESGIAGKPCLMDVVDDLVARACHLADRYGKLLTMFENWLIPVTVTYTHAYDDRIYVGYTQEDIEDICLLWTFGLLKF</sequence>
<name>A0A6L2LS24_TANCI</name>
<gene>
    <name evidence="1" type="ORF">Tci_036599</name>
</gene>
<protein>
    <submittedName>
        <fullName evidence="1">Uncharacterized protein</fullName>
    </submittedName>
</protein>
<comment type="caution">
    <text evidence="1">The sequence shown here is derived from an EMBL/GenBank/DDBJ whole genome shotgun (WGS) entry which is preliminary data.</text>
</comment>
<proteinExistence type="predicted"/>
<reference evidence="1" key="1">
    <citation type="journal article" date="2019" name="Sci. Rep.">
        <title>Draft genome of Tanacetum cinerariifolium, the natural source of mosquito coil.</title>
        <authorList>
            <person name="Yamashiro T."/>
            <person name="Shiraishi A."/>
            <person name="Satake H."/>
            <person name="Nakayama K."/>
        </authorList>
    </citation>
    <scope>NUCLEOTIDE SEQUENCE</scope>
</reference>
<evidence type="ECO:0000313" key="1">
    <source>
        <dbReference type="EMBL" id="GEU64621.1"/>
    </source>
</evidence>
<accession>A0A6L2LS24</accession>
<organism evidence="1">
    <name type="scientific">Tanacetum cinerariifolium</name>
    <name type="common">Dalmatian daisy</name>
    <name type="synonym">Chrysanthemum cinerariifolium</name>
    <dbReference type="NCBI Taxonomy" id="118510"/>
    <lineage>
        <taxon>Eukaryota</taxon>
        <taxon>Viridiplantae</taxon>
        <taxon>Streptophyta</taxon>
        <taxon>Embryophyta</taxon>
        <taxon>Tracheophyta</taxon>
        <taxon>Spermatophyta</taxon>
        <taxon>Magnoliopsida</taxon>
        <taxon>eudicotyledons</taxon>
        <taxon>Gunneridae</taxon>
        <taxon>Pentapetalae</taxon>
        <taxon>asterids</taxon>
        <taxon>campanulids</taxon>
        <taxon>Asterales</taxon>
        <taxon>Asteraceae</taxon>
        <taxon>Asteroideae</taxon>
        <taxon>Anthemideae</taxon>
        <taxon>Anthemidinae</taxon>
        <taxon>Tanacetum</taxon>
    </lineage>
</organism>